<keyword evidence="2" id="KW-0547">Nucleotide-binding</keyword>
<keyword evidence="3" id="KW-0067">ATP-binding</keyword>
<dbReference type="InterPro" id="IPR011054">
    <property type="entry name" value="Rudment_hybrid_motif"/>
</dbReference>
<dbReference type="EMBL" id="JQDR03002011">
    <property type="protein sequence ID" value="KAA0203268.1"/>
    <property type="molecule type" value="Genomic_DNA"/>
</dbReference>
<dbReference type="InterPro" id="IPR005482">
    <property type="entry name" value="Biotin_COase_C"/>
</dbReference>
<dbReference type="PANTHER" id="PTHR45728:SF3">
    <property type="entry name" value="ACETYL-COA CARBOXYLASE"/>
    <property type="match status" value="1"/>
</dbReference>
<proteinExistence type="predicted"/>
<evidence type="ECO:0000259" key="4">
    <source>
        <dbReference type="PROSITE" id="PS50979"/>
    </source>
</evidence>
<dbReference type="Gene3D" id="3.30.470.20">
    <property type="entry name" value="ATP-grasp fold, B domain"/>
    <property type="match status" value="1"/>
</dbReference>
<keyword evidence="1" id="KW-0436">Ligase</keyword>
<reference evidence="5" key="2">
    <citation type="journal article" date="2018" name="Environ. Sci. Technol.">
        <title>The Toxicogenome of Hyalella azteca: A Model for Sediment Ecotoxicology and Evolutionary Toxicology.</title>
        <authorList>
            <person name="Poynton H.C."/>
            <person name="Hasenbein S."/>
            <person name="Benoit J.B."/>
            <person name="Sepulveda M.S."/>
            <person name="Poelchau M.F."/>
            <person name="Hughes D.S.T."/>
            <person name="Murali S.C."/>
            <person name="Chen S."/>
            <person name="Glastad K.M."/>
            <person name="Goodisman M.A.D."/>
            <person name="Werren J.H."/>
            <person name="Vineis J.H."/>
            <person name="Bowen J.L."/>
            <person name="Friedrich M."/>
            <person name="Jones J."/>
            <person name="Robertson H.M."/>
            <person name="Feyereisen R."/>
            <person name="Mechler-Hickson A."/>
            <person name="Mathers N."/>
            <person name="Lee C.E."/>
            <person name="Colbourne J.K."/>
            <person name="Biales A."/>
            <person name="Johnston J.S."/>
            <person name="Wellborn G.A."/>
            <person name="Rosendale A.J."/>
            <person name="Cridge A.G."/>
            <person name="Munoz-Torres M.C."/>
            <person name="Bain P.A."/>
            <person name="Manny A.R."/>
            <person name="Major K.M."/>
            <person name="Lambert F.N."/>
            <person name="Vulpe C.D."/>
            <person name="Tuck P."/>
            <person name="Blalock B.J."/>
            <person name="Lin Y.Y."/>
            <person name="Smith M.E."/>
            <person name="Ochoa-Acuna H."/>
            <person name="Chen M.M."/>
            <person name="Childers C.P."/>
            <person name="Qu J."/>
            <person name="Dugan S."/>
            <person name="Lee S.L."/>
            <person name="Chao H."/>
            <person name="Dinh H."/>
            <person name="Han Y."/>
            <person name="Doddapaneni H."/>
            <person name="Worley K.C."/>
            <person name="Muzny D.M."/>
            <person name="Gibbs R.A."/>
            <person name="Richards S."/>
        </authorList>
    </citation>
    <scope>NUCLEOTIDE SEQUENCE</scope>
    <source>
        <strain evidence="5">HAZT.00-mixed</strain>
        <tissue evidence="5">Whole organism</tissue>
    </source>
</reference>
<dbReference type="InterPro" id="IPR049074">
    <property type="entry name" value="ACCA_BT"/>
</dbReference>
<dbReference type="SUPFAM" id="SSF51246">
    <property type="entry name" value="Rudiment single hybrid motif"/>
    <property type="match status" value="1"/>
</dbReference>
<dbReference type="GO" id="GO:0005739">
    <property type="term" value="C:mitochondrion"/>
    <property type="evidence" value="ECO:0007669"/>
    <property type="project" value="TreeGrafter"/>
</dbReference>
<sequence length="245" mass="27066">MITDINLPAAQLQVAMGLSLSRIRCIRVLYGELPWGDTELVFDDPPRRPVPKGHCIAARITSENPDEGFKPSSGSVKELNFRSSKHVWGYFSVSASGGLHEYADSQFGHCFAWGENREDARKGQVLPLKSLNNVVDVELIGSGMKYNLNVAKTGPAQFFLTLNGSHKLVDVLRMTDGARLKNDEILSFSRYRLNIGHQTCIFEKESDPSLLRSTAPVKLLNFLEEDGAHVTAGSPYAEIEASLMN</sequence>
<dbReference type="GO" id="GO:0006633">
    <property type="term" value="P:fatty acid biosynthetic process"/>
    <property type="evidence" value="ECO:0007669"/>
    <property type="project" value="TreeGrafter"/>
</dbReference>
<dbReference type="SMART" id="SM00878">
    <property type="entry name" value="Biotin_carb_C"/>
    <property type="match status" value="1"/>
</dbReference>
<feature type="domain" description="Biotin carboxylation" evidence="4">
    <location>
        <begin position="1"/>
        <end position="173"/>
    </location>
</feature>
<name>A0A6A0HBT9_HYAAZ</name>
<reference evidence="5" key="1">
    <citation type="submission" date="2014-08" db="EMBL/GenBank/DDBJ databases">
        <authorList>
            <person name="Murali S."/>
            <person name="Richards S."/>
            <person name="Bandaranaike D."/>
            <person name="Bellair M."/>
            <person name="Blankenburg K."/>
            <person name="Chao H."/>
            <person name="Dinh H."/>
            <person name="Doddapaneni H."/>
            <person name="Dugan-Rocha S."/>
            <person name="Elkadiri S."/>
            <person name="Gnanaolivu R."/>
            <person name="Hughes D."/>
            <person name="Lee S."/>
            <person name="Li M."/>
            <person name="Ming W."/>
            <person name="Munidasa M."/>
            <person name="Muniz J."/>
            <person name="Nguyen L."/>
            <person name="Osuji N."/>
            <person name="Pu L.-L."/>
            <person name="Puazo M."/>
            <person name="Skinner E."/>
            <person name="Qu C."/>
            <person name="Quiroz J."/>
            <person name="Raj R."/>
            <person name="Weissenberger G."/>
            <person name="Xin Y."/>
            <person name="Zou X."/>
            <person name="Han Y."/>
            <person name="Worley K."/>
            <person name="Muzny D."/>
            <person name="Gibbs R."/>
        </authorList>
    </citation>
    <scope>NUCLEOTIDE SEQUENCE</scope>
    <source>
        <strain evidence="5">HAZT.00-mixed</strain>
        <tissue evidence="5">Whole organism</tissue>
    </source>
</reference>
<reference evidence="5" key="3">
    <citation type="submission" date="2019-06" db="EMBL/GenBank/DDBJ databases">
        <authorList>
            <person name="Poynton C."/>
            <person name="Hasenbein S."/>
            <person name="Benoit J.B."/>
            <person name="Sepulveda M.S."/>
            <person name="Poelchau M.F."/>
            <person name="Murali S.C."/>
            <person name="Chen S."/>
            <person name="Glastad K.M."/>
            <person name="Werren J.H."/>
            <person name="Vineis J.H."/>
            <person name="Bowen J.L."/>
            <person name="Friedrich M."/>
            <person name="Jones J."/>
            <person name="Robertson H.M."/>
            <person name="Feyereisen R."/>
            <person name="Mechler-Hickson A."/>
            <person name="Mathers N."/>
            <person name="Lee C.E."/>
            <person name="Colbourne J.K."/>
            <person name="Biales A."/>
            <person name="Johnston J.S."/>
            <person name="Wellborn G.A."/>
            <person name="Rosendale A.J."/>
            <person name="Cridge A.G."/>
            <person name="Munoz-Torres M.C."/>
            <person name="Bain P.A."/>
            <person name="Manny A.R."/>
            <person name="Major K.M."/>
            <person name="Lambert F.N."/>
            <person name="Vulpe C.D."/>
            <person name="Tuck P."/>
            <person name="Blalock B.J."/>
            <person name="Lin Y.-Y."/>
            <person name="Smith M.E."/>
            <person name="Ochoa-Acuna H."/>
            <person name="Chen M.-J.M."/>
            <person name="Childers C.P."/>
            <person name="Qu J."/>
            <person name="Dugan S."/>
            <person name="Lee S.L."/>
            <person name="Chao H."/>
            <person name="Dinh H."/>
            <person name="Han Y."/>
            <person name="Doddapaneni H."/>
            <person name="Worley K.C."/>
            <person name="Muzny D.M."/>
            <person name="Gibbs R.A."/>
            <person name="Richards S."/>
        </authorList>
    </citation>
    <scope>NUCLEOTIDE SEQUENCE</scope>
    <source>
        <strain evidence="5">HAZT.00-mixed</strain>
        <tissue evidence="5">Whole organism</tissue>
    </source>
</reference>
<accession>A0A6A0HBT9</accession>
<dbReference type="GO" id="GO:0005524">
    <property type="term" value="F:ATP binding"/>
    <property type="evidence" value="ECO:0007669"/>
    <property type="project" value="UniProtKB-KW"/>
</dbReference>
<dbReference type="Pfam" id="PF21385">
    <property type="entry name" value="ACCA_BT"/>
    <property type="match status" value="1"/>
</dbReference>
<evidence type="ECO:0000256" key="3">
    <source>
        <dbReference type="ARBA" id="ARBA00022840"/>
    </source>
</evidence>
<dbReference type="InterPro" id="IPR049076">
    <property type="entry name" value="ACCA"/>
</dbReference>
<dbReference type="InterPro" id="IPR011764">
    <property type="entry name" value="Biotin_carboxylation_dom"/>
</dbReference>
<evidence type="ECO:0000313" key="5">
    <source>
        <dbReference type="EMBL" id="KAA0203268.1"/>
    </source>
</evidence>
<dbReference type="Proteomes" id="UP000711488">
    <property type="component" value="Unassembled WGS sequence"/>
</dbReference>
<evidence type="ECO:0000256" key="2">
    <source>
        <dbReference type="ARBA" id="ARBA00022741"/>
    </source>
</evidence>
<gene>
    <name evidence="5" type="ORF">HAZT_HAZT011830</name>
</gene>
<dbReference type="PROSITE" id="PS50979">
    <property type="entry name" value="BC"/>
    <property type="match status" value="1"/>
</dbReference>
<dbReference type="GO" id="GO:0003989">
    <property type="term" value="F:acetyl-CoA carboxylase activity"/>
    <property type="evidence" value="ECO:0007669"/>
    <property type="project" value="InterPro"/>
</dbReference>
<protein>
    <recommendedName>
        <fullName evidence="4">Biotin carboxylation domain-containing protein</fullName>
    </recommendedName>
</protein>
<comment type="caution">
    <text evidence="5">The sequence shown here is derived from an EMBL/GenBank/DDBJ whole genome shotgun (WGS) entry which is preliminary data.</text>
</comment>
<dbReference type="PANTHER" id="PTHR45728">
    <property type="entry name" value="ACETYL-COA CARBOXYLASE, ISOFORM A"/>
    <property type="match status" value="1"/>
</dbReference>
<evidence type="ECO:0000256" key="1">
    <source>
        <dbReference type="ARBA" id="ARBA00022598"/>
    </source>
</evidence>
<organism evidence="5">
    <name type="scientific">Hyalella azteca</name>
    <name type="common">Amphipod</name>
    <dbReference type="NCBI Taxonomy" id="294128"/>
    <lineage>
        <taxon>Eukaryota</taxon>
        <taxon>Metazoa</taxon>
        <taxon>Ecdysozoa</taxon>
        <taxon>Arthropoda</taxon>
        <taxon>Crustacea</taxon>
        <taxon>Multicrustacea</taxon>
        <taxon>Malacostraca</taxon>
        <taxon>Eumalacostraca</taxon>
        <taxon>Peracarida</taxon>
        <taxon>Amphipoda</taxon>
        <taxon>Senticaudata</taxon>
        <taxon>Talitrida</taxon>
        <taxon>Talitroidea</taxon>
        <taxon>Hyalellidae</taxon>
        <taxon>Hyalella</taxon>
    </lineage>
</organism>
<dbReference type="AlphaFoldDB" id="A0A6A0HBT9"/>